<name>A0ABS0CI54_9NOCA</name>
<keyword evidence="2" id="KW-1185">Reference proteome</keyword>
<proteinExistence type="predicted"/>
<organism evidence="1 2">
    <name type="scientific">Nocardia amamiensis</name>
    <dbReference type="NCBI Taxonomy" id="404578"/>
    <lineage>
        <taxon>Bacteria</taxon>
        <taxon>Bacillati</taxon>
        <taxon>Actinomycetota</taxon>
        <taxon>Actinomycetes</taxon>
        <taxon>Mycobacteriales</taxon>
        <taxon>Nocardiaceae</taxon>
        <taxon>Nocardia</taxon>
    </lineage>
</organism>
<evidence type="ECO:0000313" key="1">
    <source>
        <dbReference type="EMBL" id="MBF6296292.1"/>
    </source>
</evidence>
<dbReference type="RefSeq" id="WP_195127651.1">
    <property type="nucleotide sequence ID" value="NZ_JADLQX010000001.1"/>
</dbReference>
<dbReference type="EMBL" id="JADLQX010000001">
    <property type="protein sequence ID" value="MBF6296292.1"/>
    <property type="molecule type" value="Genomic_DNA"/>
</dbReference>
<evidence type="ECO:0000313" key="2">
    <source>
        <dbReference type="Proteomes" id="UP000702209"/>
    </source>
</evidence>
<comment type="caution">
    <text evidence="1">The sequence shown here is derived from an EMBL/GenBank/DDBJ whole genome shotgun (WGS) entry which is preliminary data.</text>
</comment>
<gene>
    <name evidence="1" type="ORF">IU459_01890</name>
</gene>
<reference evidence="1 2" key="1">
    <citation type="submission" date="2020-10" db="EMBL/GenBank/DDBJ databases">
        <title>Identification of Nocardia species via Next-generation sequencing and recognition of intraspecies genetic diversity.</title>
        <authorList>
            <person name="Li P."/>
            <person name="Li P."/>
            <person name="Lu B."/>
        </authorList>
    </citation>
    <scope>NUCLEOTIDE SEQUENCE [LARGE SCALE GENOMIC DNA]</scope>
    <source>
        <strain evidence="1 2">BJ06-0157</strain>
    </source>
</reference>
<dbReference type="Proteomes" id="UP000702209">
    <property type="component" value="Unassembled WGS sequence"/>
</dbReference>
<protein>
    <recommendedName>
        <fullName evidence="3">Minor tail protein</fullName>
    </recommendedName>
</protein>
<sequence length="346" mass="36255">MADITFPAHITMLRETDVDGLPMLNAQVSLTDDVAALPLPPGPAGEPGPRGRPRSTFRKMGAIADAAARPSGLGPEDRGKWWHRLDDNGMDVWTGAEWRHSPAAVGPRGPIAAANSITVTSTVHQENLTVPAIEFTGQGAEQQLEVTVPAGEPGPKGPPGASGAITASPDYDSTTVPGRGSVFAYHRAGRKFRAAPTPLGTGPWSWYQEDFAAEQVAATSRIEAGTFTIPAQPFDWRPVVYGHGYSYSVNNGSQGAELLVRLHHAQGPIVGTGAAASGGWMYLPILPCFRDGSTTKAMSPTSDFAIVPAGQPANLVVSAERTGNGSGDIGFSNTRASLVVFARPIE</sequence>
<accession>A0ABS0CI54</accession>
<evidence type="ECO:0008006" key="3">
    <source>
        <dbReference type="Google" id="ProtNLM"/>
    </source>
</evidence>